<dbReference type="GO" id="GO:0008270">
    <property type="term" value="F:zinc ion binding"/>
    <property type="evidence" value="ECO:0007669"/>
    <property type="project" value="InterPro"/>
</dbReference>
<dbReference type="SMART" id="SM00355">
    <property type="entry name" value="ZnF_C2H2"/>
    <property type="match status" value="4"/>
</dbReference>
<feature type="compositionally biased region" description="Basic and acidic residues" evidence="1">
    <location>
        <begin position="507"/>
        <end position="516"/>
    </location>
</feature>
<feature type="compositionally biased region" description="Basic residues" evidence="1">
    <location>
        <begin position="438"/>
        <end position="457"/>
    </location>
</feature>
<evidence type="ECO:0000256" key="1">
    <source>
        <dbReference type="SAM" id="MobiDB-lite"/>
    </source>
</evidence>
<feature type="region of interest" description="Disordered" evidence="1">
    <location>
        <begin position="324"/>
        <end position="354"/>
    </location>
</feature>
<feature type="compositionally biased region" description="Low complexity" evidence="1">
    <location>
        <begin position="416"/>
        <end position="430"/>
    </location>
</feature>
<feature type="region of interest" description="Disordered" evidence="1">
    <location>
        <begin position="169"/>
        <end position="202"/>
    </location>
</feature>
<dbReference type="InterPro" id="IPR036236">
    <property type="entry name" value="Znf_C2H2_sf"/>
</dbReference>
<keyword evidence="4" id="KW-1185">Reference proteome</keyword>
<accession>A0AAD1SDM8</accession>
<dbReference type="SMART" id="SM00451">
    <property type="entry name" value="ZnF_U1"/>
    <property type="match status" value="4"/>
</dbReference>
<reference evidence="3" key="1">
    <citation type="submission" date="2022-03" db="EMBL/GenBank/DDBJ databases">
        <authorList>
            <person name="Alioto T."/>
            <person name="Alioto T."/>
            <person name="Gomez Garrido J."/>
        </authorList>
    </citation>
    <scope>NUCLEOTIDE SEQUENCE</scope>
</reference>
<feature type="compositionally biased region" description="Polar residues" evidence="1">
    <location>
        <begin position="169"/>
        <end position="198"/>
    </location>
</feature>
<name>A0AAD1SDM8_PELCU</name>
<dbReference type="PANTHER" id="PTHR46742:SF2">
    <property type="entry name" value="ZINC FINGER MATRIN-TYPE PROTEIN 1"/>
    <property type="match status" value="1"/>
</dbReference>
<feature type="compositionally biased region" description="Basic and acidic residues" evidence="1">
    <location>
        <begin position="459"/>
        <end position="499"/>
    </location>
</feature>
<feature type="domain" description="C2H2-type" evidence="2">
    <location>
        <begin position="263"/>
        <end position="285"/>
    </location>
</feature>
<evidence type="ECO:0000313" key="3">
    <source>
        <dbReference type="EMBL" id="CAH2299511.1"/>
    </source>
</evidence>
<feature type="compositionally biased region" description="Basic and acidic residues" evidence="1">
    <location>
        <begin position="324"/>
        <end position="335"/>
    </location>
</feature>
<dbReference type="EMBL" id="OW240917">
    <property type="protein sequence ID" value="CAH2299511.1"/>
    <property type="molecule type" value="Genomic_DNA"/>
</dbReference>
<gene>
    <name evidence="3" type="ORF">PECUL_23A051318</name>
</gene>
<dbReference type="Pfam" id="PF12874">
    <property type="entry name" value="zf-met"/>
    <property type="match status" value="4"/>
</dbReference>
<feature type="region of interest" description="Disordered" evidence="1">
    <location>
        <begin position="413"/>
        <end position="533"/>
    </location>
</feature>
<dbReference type="AlphaFoldDB" id="A0AAD1SDM8"/>
<dbReference type="PANTHER" id="PTHR46742">
    <property type="entry name" value="LYSINE-RICH COILED-COIL PROTEIN 1"/>
    <property type="match status" value="1"/>
</dbReference>
<organism evidence="3 4">
    <name type="scientific">Pelobates cultripes</name>
    <name type="common">Western spadefoot toad</name>
    <dbReference type="NCBI Taxonomy" id="61616"/>
    <lineage>
        <taxon>Eukaryota</taxon>
        <taxon>Metazoa</taxon>
        <taxon>Chordata</taxon>
        <taxon>Craniata</taxon>
        <taxon>Vertebrata</taxon>
        <taxon>Euteleostomi</taxon>
        <taxon>Amphibia</taxon>
        <taxon>Batrachia</taxon>
        <taxon>Anura</taxon>
        <taxon>Pelobatoidea</taxon>
        <taxon>Pelobatidae</taxon>
        <taxon>Pelobates</taxon>
    </lineage>
</organism>
<sequence length="543" mass="62261">MASEGATIPQLVESITQSSPAAASCSVPMAGGDISSNVHTTIPCQTELVLDEKTKKELFTDTFCRVCGAVLQFESHRISHYEGKKHAQKVRLYIQNMDLEETPSKNQNLDQPDSQVDGNSSNDKNKFCSLCNMVFSSKVVAQSHYVGKIHAKRLRQLTGESFEWMPQTDQANSAMSPNTPQADTESSQLEASTEQHSLPENEIDLNDPNKYCKLCCATFNKSLVAQQHYNGKKHARNEARRRMMEKMEKAGVESTVSDGNYVCPICSITLTSIEMYQSHMQGNKHQIKENIVANLMKTSNKSYDSFQDELADYIKVQKARGLEPKTQFRQEKDQYDSCDEEELEDRPPLRHTNSKMSVPYKYIDHHSIPYAPFNSSHPDDQRKAAWKARWEVSQSQNLNKAAYFKMQNTRHNIHASSSQGSSDDYKGSSSDDSDSSHHRDKRHKRKHHKESKHRTGTKIKQEEEAPERKKRRLEDEYSGKEEEKQECKKVEVEITVDKSKQKKEKKKKEEQSDRDSKKHKKVKKEGDQRTEEEILWDESILGF</sequence>
<evidence type="ECO:0000313" key="4">
    <source>
        <dbReference type="Proteomes" id="UP001295444"/>
    </source>
</evidence>
<evidence type="ECO:0000259" key="2">
    <source>
        <dbReference type="PROSITE" id="PS00028"/>
    </source>
</evidence>
<dbReference type="Proteomes" id="UP001295444">
    <property type="component" value="Chromosome 06"/>
</dbReference>
<dbReference type="Gene3D" id="3.30.160.60">
    <property type="entry name" value="Classic Zinc Finger"/>
    <property type="match status" value="4"/>
</dbReference>
<protein>
    <submittedName>
        <fullName evidence="3">Lysine-rich coiled-coil 1 isoform X1</fullName>
    </submittedName>
</protein>
<dbReference type="SUPFAM" id="SSF57667">
    <property type="entry name" value="beta-beta-alpha zinc fingers"/>
    <property type="match status" value="4"/>
</dbReference>
<dbReference type="InterPro" id="IPR013087">
    <property type="entry name" value="Znf_C2H2_type"/>
</dbReference>
<dbReference type="GO" id="GO:0003676">
    <property type="term" value="F:nucleic acid binding"/>
    <property type="evidence" value="ECO:0007669"/>
    <property type="project" value="InterPro"/>
</dbReference>
<proteinExistence type="predicted"/>
<dbReference type="PROSITE" id="PS00028">
    <property type="entry name" value="ZINC_FINGER_C2H2_1"/>
    <property type="match status" value="1"/>
</dbReference>
<dbReference type="InterPro" id="IPR003604">
    <property type="entry name" value="Matrin/U1-like-C_Znf_C2H2"/>
</dbReference>